<keyword evidence="4" id="KW-0804">Transcription</keyword>
<feature type="domain" description="HTH lysR-type" evidence="5">
    <location>
        <begin position="1"/>
        <end position="60"/>
    </location>
</feature>
<dbReference type="EMBL" id="NEVV01000006">
    <property type="protein sequence ID" value="OZI73219.1"/>
    <property type="molecule type" value="Genomic_DNA"/>
</dbReference>
<proteinExistence type="inferred from homology"/>
<comment type="similarity">
    <text evidence="1">Belongs to the LysR transcriptional regulatory family.</text>
</comment>
<dbReference type="Gene3D" id="3.40.190.10">
    <property type="entry name" value="Periplasmic binding protein-like II"/>
    <property type="match status" value="2"/>
</dbReference>
<comment type="caution">
    <text evidence="6">The sequence shown here is derived from an EMBL/GenBank/DDBJ whole genome shotgun (WGS) entry which is preliminary data.</text>
</comment>
<dbReference type="PROSITE" id="PS50931">
    <property type="entry name" value="HTH_LYSR"/>
    <property type="match status" value="1"/>
</dbReference>
<dbReference type="InterPro" id="IPR000847">
    <property type="entry name" value="LysR_HTH_N"/>
</dbReference>
<reference evidence="6 7" key="1">
    <citation type="submission" date="2017-05" db="EMBL/GenBank/DDBJ databases">
        <title>Complete and WGS of Bordetella genogroups.</title>
        <authorList>
            <person name="Spilker T."/>
            <person name="Lipuma J."/>
        </authorList>
    </citation>
    <scope>NUCLEOTIDE SEQUENCE [LARGE SCALE GENOMIC DNA]</scope>
    <source>
        <strain evidence="6 7">AU3139</strain>
    </source>
</reference>
<dbReference type="PRINTS" id="PR00039">
    <property type="entry name" value="HTHLYSR"/>
</dbReference>
<dbReference type="SUPFAM" id="SSF46785">
    <property type="entry name" value="Winged helix' DNA-binding domain"/>
    <property type="match status" value="1"/>
</dbReference>
<gene>
    <name evidence="6" type="ORF">CAL23_18790</name>
</gene>
<accession>A0ABX4FEP4</accession>
<sequence length="306" mass="33819">MNLTPRELKIFVSLAGSLNFGQTAERFYVTQPTMSKMIRGLEDKLGVKLFERSTRSVSLTPEGRDLLEVASRVVDEFDMGVTELAEVARRRSQRLSIAALPSLAAIVLPQLVNHIRGEHPRAIIKIHDVINDTAMDLLRMRKVDFALSGLDVVHRDLSYTEIMREPFVLLASHDFPIRLDDTVWREEALEALPVISMPRGTGSRLCVDMAFMKQGRQFRPFLEIQGLSTIGKFVQRGSGIAILPRSAAQLVLDGALYIIALQGAPQRTIGVITRHESGLSDLAQKAIEWIRRHAPAATGAGGPPPG</sequence>
<dbReference type="InterPro" id="IPR005119">
    <property type="entry name" value="LysR_subst-bd"/>
</dbReference>
<evidence type="ECO:0000256" key="1">
    <source>
        <dbReference type="ARBA" id="ARBA00009437"/>
    </source>
</evidence>
<evidence type="ECO:0000256" key="4">
    <source>
        <dbReference type="ARBA" id="ARBA00023163"/>
    </source>
</evidence>
<name>A0ABX4FEP4_9BORD</name>
<evidence type="ECO:0000259" key="5">
    <source>
        <dbReference type="PROSITE" id="PS50931"/>
    </source>
</evidence>
<evidence type="ECO:0000256" key="2">
    <source>
        <dbReference type="ARBA" id="ARBA00023015"/>
    </source>
</evidence>
<dbReference type="PANTHER" id="PTHR30419">
    <property type="entry name" value="HTH-TYPE TRANSCRIPTIONAL REGULATOR YBHD"/>
    <property type="match status" value="1"/>
</dbReference>
<dbReference type="CDD" id="cd05466">
    <property type="entry name" value="PBP2_LTTR_substrate"/>
    <property type="match status" value="1"/>
</dbReference>
<dbReference type="PANTHER" id="PTHR30419:SF8">
    <property type="entry name" value="NITROGEN ASSIMILATION TRANSCRIPTIONAL ACTIVATOR-RELATED"/>
    <property type="match status" value="1"/>
</dbReference>
<keyword evidence="7" id="KW-1185">Reference proteome</keyword>
<dbReference type="InterPro" id="IPR050950">
    <property type="entry name" value="HTH-type_LysR_regulators"/>
</dbReference>
<evidence type="ECO:0000256" key="3">
    <source>
        <dbReference type="ARBA" id="ARBA00023125"/>
    </source>
</evidence>
<protein>
    <recommendedName>
        <fullName evidence="5">HTH lysR-type domain-containing protein</fullName>
    </recommendedName>
</protein>
<dbReference type="SUPFAM" id="SSF53850">
    <property type="entry name" value="Periplasmic binding protein-like II"/>
    <property type="match status" value="1"/>
</dbReference>
<dbReference type="Proteomes" id="UP000216524">
    <property type="component" value="Unassembled WGS sequence"/>
</dbReference>
<keyword evidence="3" id="KW-0238">DNA-binding</keyword>
<evidence type="ECO:0000313" key="7">
    <source>
        <dbReference type="Proteomes" id="UP000216524"/>
    </source>
</evidence>
<dbReference type="Gene3D" id="1.10.10.10">
    <property type="entry name" value="Winged helix-like DNA-binding domain superfamily/Winged helix DNA-binding domain"/>
    <property type="match status" value="1"/>
</dbReference>
<dbReference type="InterPro" id="IPR036390">
    <property type="entry name" value="WH_DNA-bd_sf"/>
</dbReference>
<dbReference type="InterPro" id="IPR036388">
    <property type="entry name" value="WH-like_DNA-bd_sf"/>
</dbReference>
<dbReference type="Pfam" id="PF03466">
    <property type="entry name" value="LysR_substrate"/>
    <property type="match status" value="1"/>
</dbReference>
<evidence type="ECO:0000313" key="6">
    <source>
        <dbReference type="EMBL" id="OZI73219.1"/>
    </source>
</evidence>
<dbReference type="RefSeq" id="WP_068925173.1">
    <property type="nucleotide sequence ID" value="NZ_CP021107.1"/>
</dbReference>
<organism evidence="6 7">
    <name type="scientific">Bordetella genomosp. 6</name>
    <dbReference type="NCBI Taxonomy" id="463024"/>
    <lineage>
        <taxon>Bacteria</taxon>
        <taxon>Pseudomonadati</taxon>
        <taxon>Pseudomonadota</taxon>
        <taxon>Betaproteobacteria</taxon>
        <taxon>Burkholderiales</taxon>
        <taxon>Alcaligenaceae</taxon>
        <taxon>Bordetella</taxon>
    </lineage>
</organism>
<dbReference type="Pfam" id="PF00126">
    <property type="entry name" value="HTH_1"/>
    <property type="match status" value="1"/>
</dbReference>
<keyword evidence="2" id="KW-0805">Transcription regulation</keyword>